<proteinExistence type="predicted"/>
<reference evidence="1" key="1">
    <citation type="journal article" date="2019" name="bioRxiv">
        <title>The Genome of the Zebra Mussel, Dreissena polymorpha: A Resource for Invasive Species Research.</title>
        <authorList>
            <person name="McCartney M.A."/>
            <person name="Auch B."/>
            <person name="Kono T."/>
            <person name="Mallez S."/>
            <person name="Zhang Y."/>
            <person name="Obille A."/>
            <person name="Becker A."/>
            <person name="Abrahante J.E."/>
            <person name="Garbe J."/>
            <person name="Badalamenti J.P."/>
            <person name="Herman A."/>
            <person name="Mangelson H."/>
            <person name="Liachko I."/>
            <person name="Sullivan S."/>
            <person name="Sone E.D."/>
            <person name="Koren S."/>
            <person name="Silverstein K.A.T."/>
            <person name="Beckman K.B."/>
            <person name="Gohl D.M."/>
        </authorList>
    </citation>
    <scope>NUCLEOTIDE SEQUENCE</scope>
    <source>
        <strain evidence="1">Duluth1</strain>
        <tissue evidence="1">Whole animal</tissue>
    </source>
</reference>
<gene>
    <name evidence="1" type="ORF">DPMN_131996</name>
</gene>
<dbReference type="EMBL" id="JAIWYP010000006">
    <property type="protein sequence ID" value="KAH3803728.1"/>
    <property type="molecule type" value="Genomic_DNA"/>
</dbReference>
<dbReference type="AlphaFoldDB" id="A0A9D4FV21"/>
<accession>A0A9D4FV21</accession>
<protein>
    <submittedName>
        <fullName evidence="1">Uncharacterized protein</fullName>
    </submittedName>
</protein>
<dbReference type="Proteomes" id="UP000828390">
    <property type="component" value="Unassembled WGS sequence"/>
</dbReference>
<keyword evidence="2" id="KW-1185">Reference proteome</keyword>
<name>A0A9D4FV21_DREPO</name>
<comment type="caution">
    <text evidence="1">The sequence shown here is derived from an EMBL/GenBank/DDBJ whole genome shotgun (WGS) entry which is preliminary data.</text>
</comment>
<reference evidence="1" key="2">
    <citation type="submission" date="2020-11" db="EMBL/GenBank/DDBJ databases">
        <authorList>
            <person name="McCartney M.A."/>
            <person name="Auch B."/>
            <person name="Kono T."/>
            <person name="Mallez S."/>
            <person name="Becker A."/>
            <person name="Gohl D.M."/>
            <person name="Silverstein K.A.T."/>
            <person name="Koren S."/>
            <person name="Bechman K.B."/>
            <person name="Herman A."/>
            <person name="Abrahante J.E."/>
            <person name="Garbe J."/>
        </authorList>
    </citation>
    <scope>NUCLEOTIDE SEQUENCE</scope>
    <source>
        <strain evidence="1">Duluth1</strain>
        <tissue evidence="1">Whole animal</tissue>
    </source>
</reference>
<organism evidence="1 2">
    <name type="scientific">Dreissena polymorpha</name>
    <name type="common">Zebra mussel</name>
    <name type="synonym">Mytilus polymorpha</name>
    <dbReference type="NCBI Taxonomy" id="45954"/>
    <lineage>
        <taxon>Eukaryota</taxon>
        <taxon>Metazoa</taxon>
        <taxon>Spiralia</taxon>
        <taxon>Lophotrochozoa</taxon>
        <taxon>Mollusca</taxon>
        <taxon>Bivalvia</taxon>
        <taxon>Autobranchia</taxon>
        <taxon>Heteroconchia</taxon>
        <taxon>Euheterodonta</taxon>
        <taxon>Imparidentia</taxon>
        <taxon>Neoheterodontei</taxon>
        <taxon>Myida</taxon>
        <taxon>Dreissenoidea</taxon>
        <taxon>Dreissenidae</taxon>
        <taxon>Dreissena</taxon>
    </lineage>
</organism>
<evidence type="ECO:0000313" key="1">
    <source>
        <dbReference type="EMBL" id="KAH3803728.1"/>
    </source>
</evidence>
<sequence>MGYTPLTPRTPARKPLKRKPLLPKFNENIVDEDIVNDIDELAPEKEDVNPLDEAVDDMNSLALMYVTLTKLKTVTIQTIRKKPVLKTRRTTPTAERS</sequence>
<evidence type="ECO:0000313" key="2">
    <source>
        <dbReference type="Proteomes" id="UP000828390"/>
    </source>
</evidence>